<evidence type="ECO:0008006" key="2">
    <source>
        <dbReference type="Google" id="ProtNLM"/>
    </source>
</evidence>
<dbReference type="EMBL" id="LAZR01028687">
    <property type="protein sequence ID" value="KKL61844.1"/>
    <property type="molecule type" value="Genomic_DNA"/>
</dbReference>
<dbReference type="Gene3D" id="3.40.50.300">
    <property type="entry name" value="P-loop containing nucleotide triphosphate hydrolases"/>
    <property type="match status" value="1"/>
</dbReference>
<organism evidence="1">
    <name type="scientific">marine sediment metagenome</name>
    <dbReference type="NCBI Taxonomy" id="412755"/>
    <lineage>
        <taxon>unclassified sequences</taxon>
        <taxon>metagenomes</taxon>
        <taxon>ecological metagenomes</taxon>
    </lineage>
</organism>
<dbReference type="Gene3D" id="3.30.420.240">
    <property type="match status" value="1"/>
</dbReference>
<dbReference type="InterPro" id="IPR027417">
    <property type="entry name" value="P-loop_NTPase"/>
</dbReference>
<proteinExistence type="predicted"/>
<reference evidence="1" key="1">
    <citation type="journal article" date="2015" name="Nature">
        <title>Complex archaea that bridge the gap between prokaryotes and eukaryotes.</title>
        <authorList>
            <person name="Spang A."/>
            <person name="Saw J.H."/>
            <person name="Jorgensen S.L."/>
            <person name="Zaremba-Niedzwiedzka K."/>
            <person name="Martijn J."/>
            <person name="Lind A.E."/>
            <person name="van Eijk R."/>
            <person name="Schleper C."/>
            <person name="Guy L."/>
            <person name="Ettema T.J."/>
        </authorList>
    </citation>
    <scope>NUCLEOTIDE SEQUENCE</scope>
</reference>
<protein>
    <recommendedName>
        <fullName evidence="2">Terminase large subunit gp17-like C-terminal domain-containing protein</fullName>
    </recommendedName>
</protein>
<gene>
    <name evidence="1" type="ORF">LCGC14_2191230</name>
</gene>
<name>A0A0F9DJP1_9ZZZZ</name>
<evidence type="ECO:0000313" key="1">
    <source>
        <dbReference type="EMBL" id="KKL61844.1"/>
    </source>
</evidence>
<feature type="non-terminal residue" evidence="1">
    <location>
        <position position="1"/>
    </location>
</feature>
<dbReference type="AlphaFoldDB" id="A0A0F9DJP1"/>
<sequence>LLYPHQKKVAKSNARFKVTRGGRRGGKTILKTETMLFKAVSKLIALARKFPNRSVIFIAPTQKQARTIVWETFKQRLGDVGDFNESRLEIKIPTEDGGYATIFIGGWENRENYRGMPNVIHLEFDEVDTMKDFMIGWHEIFRPMLIDTGGSAGFGGTPKKENPNLRRLEKLCKEDPEWESFHFTSWDNPDIPRLELKKAKEEMDADTYNQEIMAEYIDNAGALFHYDALVDLFTNTVEKSNEKYLTVDIADDGSDKTIFAFWNGLEAHHFDIYSSLRTDGIISQIRESASKEKIPYSQIAVDAIGVGAGVASSPLLDGITGFKSSYQAFKTDMNIVRLPNVSYTNDIPLVSEYKNLRSQCVFTLAGLTNEHKVAIKTEDARIKSHIIEELSTYQDASKGDGKRMATQKEDIKALIGRSPDITDTILMRMYFVLKEKISPYQSEERARSNELLQLRMRRTEDRQTMNSTE</sequence>
<comment type="caution">
    <text evidence="1">The sequence shown here is derived from an EMBL/GenBank/DDBJ whole genome shotgun (WGS) entry which is preliminary data.</text>
</comment>
<accession>A0A0F9DJP1</accession>